<dbReference type="PANTHER" id="PTHR45125:SF3">
    <property type="entry name" value="NO-APICAL-MERISTEM-ASSOCIATED CARBOXY-TERMINAL DOMAIN PROTEIN"/>
    <property type="match status" value="1"/>
</dbReference>
<feature type="region of interest" description="Disordered" evidence="1">
    <location>
        <begin position="258"/>
        <end position="296"/>
    </location>
</feature>
<dbReference type="PANTHER" id="PTHR45125">
    <property type="entry name" value="F21J9.4-RELATED"/>
    <property type="match status" value="1"/>
</dbReference>
<evidence type="ECO:0000313" key="2">
    <source>
        <dbReference type="EMBL" id="OSX74108.1"/>
    </source>
</evidence>
<keyword evidence="3" id="KW-1185">Reference proteome</keyword>
<feature type="compositionally biased region" description="Gly residues" evidence="1">
    <location>
        <begin position="128"/>
        <end position="140"/>
    </location>
</feature>
<sequence>MGGRKRSYTEAMLAAATAALEDADREGFGTPQRDARARALPVRARRSSRRATSSPATVAAAAPAAAPSAAPETCGAAGPANADAGSDRRRITRLGATRLGTGSLGTAHSVKDSGEGSSRDDGGDGTRGDGGNDGGDGVRGNGAHYDVAGGHRRRHQVSDVVGRQADERKERIKRIEMEEQMEIDAAVAASRAIAATEAAARMGQSMEVMVEEPMVDDDASARVPAVVVSPECADIVDMEVAFEATRAQRQDWLALTRTSRERATRVPGATGGSRSDSPPVDGTVEPTPSANRAARSPYQAWLAARRASVGRAAAPRAEGSRRGGSRGPSVGGGSARSGAREGATVEDDGAAGRGRGRSWSHAEKMALCRAWLAVSRDPIVGTDQTSAEFFAAVVEAYRRGFTLPAAWLPRSAAAVIRFLRYTLFKNVQLFSAVYARVHRRNMTGNLSEEDLIRAAKAEFDAGDAYEAARADPDHDPEEPEPQGRARGRGFRAADWIPSWRILRMLDKFGGAAAATAATTAPPRRGRGPTSASARVREYRGAGDGEGAEEEDGGEEEEPREVGSQGAWRTPKWEAIPMSTKRAKATRSVEISMQRDCALMARTLGSLAEAANDRVAQSFFFSRWMRDSQDTRRWVEGETQRHMLRCRQRLLGAEVAETRWARFNHVNGSEAAPAEARRVAHAANAAAGSDAASAEPRVTSPSQTPSATMASASAAAAAASTAATTRSTLWAPAPVWQPSPPPPPTPQPPSPPPSQQPPPPPAPTTRRALSVAGVTPAAPLLRVPRPPRPVEDVVVLPPLVSPAATPVICISSGTSSVVEPPRGVAAVVAYLCYQLAISHE</sequence>
<dbReference type="Proteomes" id="UP000218209">
    <property type="component" value="Unassembled WGS sequence"/>
</dbReference>
<organism evidence="2 3">
    <name type="scientific">Porphyra umbilicalis</name>
    <name type="common">Purple laver</name>
    <name type="synonym">Red alga</name>
    <dbReference type="NCBI Taxonomy" id="2786"/>
    <lineage>
        <taxon>Eukaryota</taxon>
        <taxon>Rhodophyta</taxon>
        <taxon>Bangiophyceae</taxon>
        <taxon>Bangiales</taxon>
        <taxon>Bangiaceae</taxon>
        <taxon>Porphyra</taxon>
    </lineage>
</organism>
<feature type="region of interest" description="Disordered" evidence="1">
    <location>
        <begin position="515"/>
        <end position="566"/>
    </location>
</feature>
<dbReference type="OrthoDB" id="1418084at2759"/>
<gene>
    <name evidence="2" type="ORF">BU14_0307s0010</name>
</gene>
<evidence type="ECO:0000256" key="1">
    <source>
        <dbReference type="SAM" id="MobiDB-lite"/>
    </source>
</evidence>
<feature type="compositionally biased region" description="Pro residues" evidence="1">
    <location>
        <begin position="734"/>
        <end position="762"/>
    </location>
</feature>
<name>A0A1X6NZS0_PORUM</name>
<dbReference type="EMBL" id="KV918962">
    <property type="protein sequence ID" value="OSX74108.1"/>
    <property type="molecule type" value="Genomic_DNA"/>
</dbReference>
<feature type="region of interest" description="Disordered" evidence="1">
    <location>
        <begin position="20"/>
        <end position="165"/>
    </location>
</feature>
<feature type="region of interest" description="Disordered" evidence="1">
    <location>
        <begin position="311"/>
        <end position="357"/>
    </location>
</feature>
<proteinExistence type="predicted"/>
<feature type="compositionally biased region" description="Basic and acidic residues" evidence="1">
    <location>
        <begin position="109"/>
        <end position="127"/>
    </location>
</feature>
<feature type="region of interest" description="Disordered" evidence="1">
    <location>
        <begin position="686"/>
        <end position="711"/>
    </location>
</feature>
<accession>A0A1X6NZS0</accession>
<protein>
    <submittedName>
        <fullName evidence="2">Uncharacterized protein</fullName>
    </submittedName>
</protein>
<reference evidence="2 3" key="1">
    <citation type="submission" date="2017-03" db="EMBL/GenBank/DDBJ databases">
        <title>WGS assembly of Porphyra umbilicalis.</title>
        <authorList>
            <person name="Brawley S.H."/>
            <person name="Blouin N.A."/>
            <person name="Ficko-Blean E."/>
            <person name="Wheeler G.L."/>
            <person name="Lohr M."/>
            <person name="Goodson H.V."/>
            <person name="Jenkins J.W."/>
            <person name="Blaby-Haas C.E."/>
            <person name="Helliwell K.E."/>
            <person name="Chan C."/>
            <person name="Marriage T."/>
            <person name="Bhattacharya D."/>
            <person name="Klein A.S."/>
            <person name="Badis Y."/>
            <person name="Brodie J."/>
            <person name="Cao Y."/>
            <person name="Collen J."/>
            <person name="Dittami S.M."/>
            <person name="Gachon C.M."/>
            <person name="Green B.R."/>
            <person name="Karpowicz S."/>
            <person name="Kim J.W."/>
            <person name="Kudahl U."/>
            <person name="Lin S."/>
            <person name="Michel G."/>
            <person name="Mittag M."/>
            <person name="Olson B.J."/>
            <person name="Pangilinan J."/>
            <person name="Peng Y."/>
            <person name="Qiu H."/>
            <person name="Shu S."/>
            <person name="Singer J.T."/>
            <person name="Smith A.G."/>
            <person name="Sprecher B.N."/>
            <person name="Wagner V."/>
            <person name="Wang W."/>
            <person name="Wang Z.-Y."/>
            <person name="Yan J."/>
            <person name="Yarish C."/>
            <person name="Zoeuner-Riek S."/>
            <person name="Zhuang Y."/>
            <person name="Zou Y."/>
            <person name="Lindquist E.A."/>
            <person name="Grimwood J."/>
            <person name="Barry K."/>
            <person name="Rokhsar D.S."/>
            <person name="Schmutz J."/>
            <person name="Stiller J.W."/>
            <person name="Grossman A.R."/>
            <person name="Prochnik S.E."/>
        </authorList>
    </citation>
    <scope>NUCLEOTIDE SEQUENCE [LARGE SCALE GENOMIC DNA]</scope>
    <source>
        <strain evidence="2">4086291</strain>
    </source>
</reference>
<feature type="compositionally biased region" description="Acidic residues" evidence="1">
    <location>
        <begin position="545"/>
        <end position="558"/>
    </location>
</feature>
<feature type="compositionally biased region" description="Low complexity" evidence="1">
    <location>
        <begin position="50"/>
        <end position="71"/>
    </location>
</feature>
<feature type="region of interest" description="Disordered" evidence="1">
    <location>
        <begin position="731"/>
        <end position="767"/>
    </location>
</feature>
<evidence type="ECO:0000313" key="3">
    <source>
        <dbReference type="Proteomes" id="UP000218209"/>
    </source>
</evidence>
<feature type="compositionally biased region" description="Gly residues" evidence="1">
    <location>
        <begin position="325"/>
        <end position="335"/>
    </location>
</feature>
<dbReference type="AlphaFoldDB" id="A0A1X6NZS0"/>
<feature type="region of interest" description="Disordered" evidence="1">
    <location>
        <begin position="465"/>
        <end position="489"/>
    </location>
</feature>